<comment type="pathway">
    <text evidence="2">Siderophore biosynthesis.</text>
</comment>
<dbReference type="NCBIfam" id="TIGR01733">
    <property type="entry name" value="AA-adenyl-dom"/>
    <property type="match status" value="1"/>
</dbReference>
<protein>
    <submittedName>
        <fullName evidence="8">Non-ribosomal peptide synthetase</fullName>
    </submittedName>
</protein>
<dbReference type="Pfam" id="PF00550">
    <property type="entry name" value="PP-binding"/>
    <property type="match status" value="2"/>
</dbReference>
<dbReference type="PROSITE" id="PS00455">
    <property type="entry name" value="AMP_BINDING"/>
    <property type="match status" value="1"/>
</dbReference>
<dbReference type="Gene3D" id="3.30.559.10">
    <property type="entry name" value="Chloramphenicol acetyltransferase-like domain"/>
    <property type="match status" value="1"/>
</dbReference>
<dbReference type="InterPro" id="IPR020845">
    <property type="entry name" value="AMP-binding_CS"/>
</dbReference>
<dbReference type="Proteomes" id="UP000077405">
    <property type="component" value="Plasmid pYZ3"/>
</dbReference>
<dbReference type="GO" id="GO:0000036">
    <property type="term" value="F:acyl carrier activity"/>
    <property type="evidence" value="ECO:0007669"/>
    <property type="project" value="TreeGrafter"/>
</dbReference>
<evidence type="ECO:0000256" key="2">
    <source>
        <dbReference type="ARBA" id="ARBA00004924"/>
    </source>
</evidence>
<evidence type="ECO:0000256" key="1">
    <source>
        <dbReference type="ARBA" id="ARBA00001957"/>
    </source>
</evidence>
<dbReference type="SUPFAM" id="SSF52777">
    <property type="entry name" value="CoA-dependent acyltransferases"/>
    <property type="match status" value="2"/>
</dbReference>
<dbReference type="PANTHER" id="PTHR45527:SF10">
    <property type="entry name" value="PYOCHELIN SYNTHASE PCHF"/>
    <property type="match status" value="1"/>
</dbReference>
<organism evidence="8 9">
    <name type="scientific">Azospirillum humicireducens</name>
    <dbReference type="NCBI Taxonomy" id="1226968"/>
    <lineage>
        <taxon>Bacteria</taxon>
        <taxon>Pseudomonadati</taxon>
        <taxon>Pseudomonadota</taxon>
        <taxon>Alphaproteobacteria</taxon>
        <taxon>Rhodospirillales</taxon>
        <taxon>Azospirillaceae</taxon>
        <taxon>Azospirillum</taxon>
    </lineage>
</organism>
<dbReference type="Gene3D" id="3.40.50.980">
    <property type="match status" value="2"/>
</dbReference>
<dbReference type="InterPro" id="IPR006162">
    <property type="entry name" value="Ppantetheine_attach_site"/>
</dbReference>
<sequence length="1213" mass="130068">MSAMSDPTAPDAWTVEALHAFAARELGAEPDEFGIDENLIELGLNSLSLIKLPALLAQQGIDVPFSALAASPSVESWFDLIRRAAASSSVPGGEESGLAESGGTGGDPHAPFPLTDIQRAYWLGRDPVFELGGVAAHGYLEVEADDLDPDRLEEALNATIHANPMLRAVVGADGMQRVLASVPRLAIPRSDLRGLPEEVAAERIAALRDAMEQAVLPADRWPLFDIRLTRLAERGWLLHIGFDLLIFDLKSLELWVDQWSRRYDGTAAELPAPDAAGFQAYVRERERLAASPQAARARRYWEERAATLPLGPQLPLVRAVETLTPPRFARVQTILPAEDWRQLQARAHARGLTGSALLMAAYAATLARWTVDRHFTLTATLFDRSSPTLVLDRVIGDFTSLILLEVDAAPGAGFEAMAHALQRQLWRDLDHSLVSGVEALSKVAAARNAPNKALMPFVFTSALGTGRSYLDAAARFGRIVRAAVQTPQTLLDHQALECGGDLVLNWDHVADAFPDGVIPLIAEVHRSFLHGLAAGDGAWNASGPDPFPEAQALQRAAINATGWTPEDGPQGRFRRLHDPFLQQARLRPQAIALRQDGVALTYRQLDHASDRLAGRIVGRSTGRTDNAGPVVAVVLPRGWEQVVAVLAILKAGAAYLPIDPALPPGRIAALLEQSGAKLALVPAGDGDARPDDGHPARLPVGRDLLSDGPAAPPLPDPAGPGDLAYVIFTSGSTGTPKGVMIDHGAALNTILDINARYGIGPQDACLAVSSLSFDLSVYDIFGMLAAGGAIVMPQPSPAPEPAVWRRLIRDHGVTVWNSVPALLQLFHDHLEDVGAAGELDALRTILLSGDWLPLPLCRRLLGRPGPANLIALGGATEASIWSIAHRIDGLPGDWSSIPYGQPLANQTIHVLDAELAPCPDWVVGEIHIGGIGLARGYWRDAEKTADRFIIHPTTGERLYRTGDWGRWRPGGLVEFLGRRDTQVKVNGLRVELGEIETLLGQQPGIRQAAVIAVRDPHHATGDRLAGFVVAADPKGVSTAELQDSLLQALPPALVPTTIAVLDALPLTTNGKLDRAALAARALWRAEVATSGTRPARSELETRIAAVWSDLLGVPVIDTDQSFFALGGNSLLATRLAGRLTQAFGRSVPVIRVFEHQTIARLARLLGEEVTGTAQQEPAPRAAEAQTLPSSRRRATEQRRLARAQLRGSVTDQP</sequence>
<dbReference type="SUPFAM" id="SSF56801">
    <property type="entry name" value="Acetyl-CoA synthetase-like"/>
    <property type="match status" value="1"/>
</dbReference>
<dbReference type="Pfam" id="PF13193">
    <property type="entry name" value="AMP-binding_C"/>
    <property type="match status" value="1"/>
</dbReference>
<dbReference type="Gene3D" id="3.30.300.30">
    <property type="match status" value="1"/>
</dbReference>
<keyword evidence="5" id="KW-0436">Ligase</keyword>
<evidence type="ECO:0000256" key="6">
    <source>
        <dbReference type="SAM" id="MobiDB-lite"/>
    </source>
</evidence>
<name>A0A2R4VTR4_9PROT</name>
<feature type="compositionally biased region" description="Basic and acidic residues" evidence="6">
    <location>
        <begin position="686"/>
        <end position="695"/>
    </location>
</feature>
<dbReference type="PANTHER" id="PTHR45527">
    <property type="entry name" value="NONRIBOSOMAL PEPTIDE SYNTHETASE"/>
    <property type="match status" value="1"/>
</dbReference>
<dbReference type="InterPro" id="IPR010071">
    <property type="entry name" value="AA_adenyl_dom"/>
</dbReference>
<reference evidence="8 9" key="1">
    <citation type="submission" date="2018-04" db="EMBL/GenBank/DDBJ databases">
        <title>Complete genome sequence of the nitrogen-fixing bacterium Azospirillum humicireducens type strain SgZ-5.</title>
        <authorList>
            <person name="Yu Z."/>
        </authorList>
    </citation>
    <scope>NUCLEOTIDE SEQUENCE [LARGE SCALE GENOMIC DNA]</scope>
    <source>
        <strain evidence="8 9">SgZ-5</strain>
        <plasmid evidence="8 9">pYZ3</plasmid>
    </source>
</reference>
<dbReference type="CDD" id="cd19535">
    <property type="entry name" value="Cyc_NRPS"/>
    <property type="match status" value="1"/>
</dbReference>
<dbReference type="Gene3D" id="3.30.559.30">
    <property type="entry name" value="Nonribosomal peptide synthetase, condensation domain"/>
    <property type="match status" value="1"/>
</dbReference>
<dbReference type="InterPro" id="IPR057737">
    <property type="entry name" value="Condensation_MtbB-like"/>
</dbReference>
<accession>A0A2R4VTR4</accession>
<dbReference type="GO" id="GO:0005737">
    <property type="term" value="C:cytoplasm"/>
    <property type="evidence" value="ECO:0007669"/>
    <property type="project" value="TreeGrafter"/>
</dbReference>
<feature type="domain" description="Carrier" evidence="7">
    <location>
        <begin position="9"/>
        <end position="85"/>
    </location>
</feature>
<dbReference type="InterPro" id="IPR020806">
    <property type="entry name" value="PKS_PP-bd"/>
</dbReference>
<proteinExistence type="predicted"/>
<feature type="region of interest" description="Disordered" evidence="6">
    <location>
        <begin position="89"/>
        <end position="110"/>
    </location>
</feature>
<dbReference type="InterPro" id="IPR025110">
    <property type="entry name" value="AMP-bd_C"/>
</dbReference>
<feature type="region of interest" description="Disordered" evidence="6">
    <location>
        <begin position="684"/>
        <end position="715"/>
    </location>
</feature>
<dbReference type="InterPro" id="IPR029058">
    <property type="entry name" value="AB_hydrolase_fold"/>
</dbReference>
<dbReference type="Gene3D" id="2.30.38.10">
    <property type="entry name" value="Luciferase, Domain 3"/>
    <property type="match status" value="1"/>
</dbReference>
<dbReference type="GO" id="GO:0031177">
    <property type="term" value="F:phosphopantetheine binding"/>
    <property type="evidence" value="ECO:0007669"/>
    <property type="project" value="InterPro"/>
</dbReference>
<gene>
    <name evidence="8" type="ORF">A6A40_22485</name>
</gene>
<dbReference type="PROSITE" id="PS50075">
    <property type="entry name" value="CARRIER"/>
    <property type="match status" value="2"/>
</dbReference>
<keyword evidence="4" id="KW-0597">Phosphoprotein</keyword>
<evidence type="ECO:0000256" key="5">
    <source>
        <dbReference type="ARBA" id="ARBA00022598"/>
    </source>
</evidence>
<evidence type="ECO:0000313" key="9">
    <source>
        <dbReference type="Proteomes" id="UP000077405"/>
    </source>
</evidence>
<keyword evidence="9" id="KW-1185">Reference proteome</keyword>
<dbReference type="EMBL" id="CP028904">
    <property type="protein sequence ID" value="AWB07830.1"/>
    <property type="molecule type" value="Genomic_DNA"/>
</dbReference>
<comment type="cofactor">
    <cofactor evidence="1">
        <name>pantetheine 4'-phosphate</name>
        <dbReference type="ChEBI" id="CHEBI:47942"/>
    </cofactor>
</comment>
<feature type="region of interest" description="Disordered" evidence="6">
    <location>
        <begin position="1170"/>
        <end position="1213"/>
    </location>
</feature>
<evidence type="ECO:0000259" key="7">
    <source>
        <dbReference type="PROSITE" id="PS50075"/>
    </source>
</evidence>
<dbReference type="GO" id="GO:0044550">
    <property type="term" value="P:secondary metabolite biosynthetic process"/>
    <property type="evidence" value="ECO:0007669"/>
    <property type="project" value="TreeGrafter"/>
</dbReference>
<dbReference type="InterPro" id="IPR009081">
    <property type="entry name" value="PP-bd_ACP"/>
</dbReference>
<feature type="domain" description="Carrier" evidence="7">
    <location>
        <begin position="1094"/>
        <end position="1169"/>
    </location>
</feature>
<geneLocation type="plasmid" evidence="8 9">
    <name>pYZ3</name>
</geneLocation>
<dbReference type="InterPro" id="IPR036736">
    <property type="entry name" value="ACP-like_sf"/>
</dbReference>
<dbReference type="Gene3D" id="1.10.1200.10">
    <property type="entry name" value="ACP-like"/>
    <property type="match status" value="1"/>
</dbReference>
<dbReference type="Pfam" id="PF00501">
    <property type="entry name" value="AMP-binding"/>
    <property type="match status" value="1"/>
</dbReference>
<dbReference type="SUPFAM" id="SSF47336">
    <property type="entry name" value="ACP-like"/>
    <property type="match status" value="2"/>
</dbReference>
<dbReference type="PROSITE" id="PS00012">
    <property type="entry name" value="PHOSPHOPANTETHEINE"/>
    <property type="match status" value="1"/>
</dbReference>
<dbReference type="FunFam" id="3.40.50.12780:FF:000012">
    <property type="entry name" value="Non-ribosomal peptide synthetase"/>
    <property type="match status" value="1"/>
</dbReference>
<keyword evidence="8" id="KW-0614">Plasmid</keyword>
<evidence type="ECO:0000256" key="4">
    <source>
        <dbReference type="ARBA" id="ARBA00022553"/>
    </source>
</evidence>
<dbReference type="GO" id="GO:0016874">
    <property type="term" value="F:ligase activity"/>
    <property type="evidence" value="ECO:0007669"/>
    <property type="project" value="UniProtKB-KW"/>
</dbReference>
<dbReference type="Gene3D" id="3.40.50.1820">
    <property type="entry name" value="alpha/beta hydrolase"/>
    <property type="match status" value="1"/>
</dbReference>
<dbReference type="SMART" id="SM00823">
    <property type="entry name" value="PKS_PP"/>
    <property type="match status" value="2"/>
</dbReference>
<dbReference type="GO" id="GO:0043041">
    <property type="term" value="P:amino acid activation for nonribosomal peptide biosynthetic process"/>
    <property type="evidence" value="ECO:0007669"/>
    <property type="project" value="TreeGrafter"/>
</dbReference>
<dbReference type="FunFam" id="3.30.559.10:FF:000023">
    <property type="entry name" value="Non-ribosomal peptide synthetase"/>
    <property type="match status" value="1"/>
</dbReference>
<dbReference type="KEGG" id="ahu:A6A40_22485"/>
<feature type="compositionally biased region" description="Low complexity" evidence="6">
    <location>
        <begin position="1173"/>
        <end position="1185"/>
    </location>
</feature>
<dbReference type="InterPro" id="IPR001242">
    <property type="entry name" value="Condensation_dom"/>
</dbReference>
<dbReference type="InterPro" id="IPR023213">
    <property type="entry name" value="CAT-like_dom_sf"/>
</dbReference>
<dbReference type="InterPro" id="IPR045851">
    <property type="entry name" value="AMP-bd_C_sf"/>
</dbReference>
<evidence type="ECO:0000313" key="8">
    <source>
        <dbReference type="EMBL" id="AWB07830.1"/>
    </source>
</evidence>
<evidence type="ECO:0000256" key="3">
    <source>
        <dbReference type="ARBA" id="ARBA00022450"/>
    </source>
</evidence>
<dbReference type="InterPro" id="IPR000873">
    <property type="entry name" value="AMP-dep_synth/lig_dom"/>
</dbReference>
<keyword evidence="3" id="KW-0596">Phosphopantetheine</keyword>
<dbReference type="Pfam" id="PF00668">
    <property type="entry name" value="Condensation"/>
    <property type="match status" value="1"/>
</dbReference>
<dbReference type="AlphaFoldDB" id="A0A2R4VTR4"/>